<organism evidence="1 2">
    <name type="scientific">Malus baccata</name>
    <name type="common">Siberian crab apple</name>
    <name type="synonym">Pyrus baccata</name>
    <dbReference type="NCBI Taxonomy" id="106549"/>
    <lineage>
        <taxon>Eukaryota</taxon>
        <taxon>Viridiplantae</taxon>
        <taxon>Streptophyta</taxon>
        <taxon>Embryophyta</taxon>
        <taxon>Tracheophyta</taxon>
        <taxon>Spermatophyta</taxon>
        <taxon>Magnoliopsida</taxon>
        <taxon>eudicotyledons</taxon>
        <taxon>Gunneridae</taxon>
        <taxon>Pentapetalae</taxon>
        <taxon>rosids</taxon>
        <taxon>fabids</taxon>
        <taxon>Rosales</taxon>
        <taxon>Rosaceae</taxon>
        <taxon>Amygdaloideae</taxon>
        <taxon>Maleae</taxon>
        <taxon>Malus</taxon>
    </lineage>
</organism>
<reference evidence="1 2" key="1">
    <citation type="journal article" date="2019" name="G3 (Bethesda)">
        <title>Sequencing of a Wild Apple (Malus baccata) Genome Unravels the Differences Between Cultivated and Wild Apple Species Regarding Disease Resistance and Cold Tolerance.</title>
        <authorList>
            <person name="Chen X."/>
        </authorList>
    </citation>
    <scope>NUCLEOTIDE SEQUENCE [LARGE SCALE GENOMIC DNA]</scope>
    <source>
        <strain evidence="2">cv. Shandingzi</strain>
        <tissue evidence="1">Leaves</tissue>
    </source>
</reference>
<sequence length="136" mass="15202">MKMNPERNRAKARASPVSGALCGPSTVISEQGSLYLHRHPDAVLNEQGGHRNFFSNDSTQSCLGAYAPINFTQDTQKKYFDPMGRGRVKKLGQKGRVQESRNAFSNVEYRNLNGKIYGSSGSYGEEKDKYHVLTRN</sequence>
<proteinExistence type="predicted"/>
<comment type="caution">
    <text evidence="1">The sequence shown here is derived from an EMBL/GenBank/DDBJ whole genome shotgun (WGS) entry which is preliminary data.</text>
</comment>
<dbReference type="EMBL" id="VIEB01000187">
    <property type="protein sequence ID" value="TQE01892.1"/>
    <property type="molecule type" value="Genomic_DNA"/>
</dbReference>
<evidence type="ECO:0000313" key="1">
    <source>
        <dbReference type="EMBL" id="TQE01892.1"/>
    </source>
</evidence>
<evidence type="ECO:0000313" key="2">
    <source>
        <dbReference type="Proteomes" id="UP000315295"/>
    </source>
</evidence>
<dbReference type="AlphaFoldDB" id="A0A540MSY8"/>
<dbReference type="Proteomes" id="UP000315295">
    <property type="component" value="Unassembled WGS sequence"/>
</dbReference>
<keyword evidence="2" id="KW-1185">Reference proteome</keyword>
<accession>A0A540MSY8</accession>
<protein>
    <submittedName>
        <fullName evidence="1">Uncharacterized protein</fullName>
    </submittedName>
</protein>
<gene>
    <name evidence="1" type="ORF">C1H46_012516</name>
</gene>
<name>A0A540MSY8_MALBA</name>